<organism evidence="1 2">
    <name type="scientific">Paraburkholderia madseniana</name>
    <dbReference type="NCBI Taxonomy" id="2599607"/>
    <lineage>
        <taxon>Bacteria</taxon>
        <taxon>Pseudomonadati</taxon>
        <taxon>Pseudomonadota</taxon>
        <taxon>Betaproteobacteria</taxon>
        <taxon>Burkholderiales</taxon>
        <taxon>Burkholderiaceae</taxon>
        <taxon>Paraburkholderia</taxon>
    </lineage>
</organism>
<dbReference type="Gene3D" id="2.120.10.10">
    <property type="match status" value="1"/>
</dbReference>
<reference evidence="1 2" key="1">
    <citation type="journal article" date="2020" name="Int. J. Syst. Evol. Microbiol.">
        <title>Paraburkholderia madseniana sp. nov., a phenolic acid-degrading bacterium isolated from acidic forest soil.</title>
        <authorList>
            <person name="Wilhelm R.C."/>
            <person name="Murphy S.J.L."/>
            <person name="Feriancek N.M."/>
            <person name="Karasz D.C."/>
            <person name="DeRito C.M."/>
            <person name="Newman J.D."/>
            <person name="Buckley D.H."/>
        </authorList>
    </citation>
    <scope>NUCLEOTIDE SEQUENCE [LARGE SCALE GENOMIC DNA]</scope>
    <source>
        <strain evidence="1 2">RP11</strain>
    </source>
</reference>
<name>A0A6N6WCF5_9BURK</name>
<dbReference type="CDD" id="cd15482">
    <property type="entry name" value="Sialidase_non-viral"/>
    <property type="match status" value="1"/>
</dbReference>
<dbReference type="EMBL" id="VOSW01000044">
    <property type="protein sequence ID" value="KAE8757649.1"/>
    <property type="molecule type" value="Genomic_DNA"/>
</dbReference>
<evidence type="ECO:0000313" key="2">
    <source>
        <dbReference type="Proteomes" id="UP000463700"/>
    </source>
</evidence>
<proteinExistence type="predicted"/>
<protein>
    <submittedName>
        <fullName evidence="1">Exo-alpha-sialidase</fullName>
    </submittedName>
</protein>
<dbReference type="SUPFAM" id="SSF50939">
    <property type="entry name" value="Sialidases"/>
    <property type="match status" value="1"/>
</dbReference>
<dbReference type="AlphaFoldDB" id="A0A6N6WCF5"/>
<accession>A0A6N6WCF5</accession>
<sequence>MALAQSNTYRVPGAVIAHSYARTGIYLGSPSIVILGDGTLVMSHDTFGPNSKANAEEVFNSRDGGRSWSKVATVGDQYYSSLFAHRGALYLLGTSKLLGVAVIRRSTDGGKTWSNARDAGSGVLATDGKYFSSALPVVTARGRLWKAIEVIDHVGIIVKMMSADINSDLLNASSWTFSNGLTPDKNWLDGKFGGWLEGNAVAMPSGAVVDVLRVYYNFLPEKAALVSSSEDGSNISFDPEHGFVDLPGGGKKFTIRYDPSTKLYWSLTNAVLPGSYNGNNLERARNTLALVSSTDLRNWKVRRVVLHSDDADKHGFQYVDWVFDKHDIAAVVRTAFDDDDGGAHSQHDSNFITFLRVPNFASN</sequence>
<dbReference type="Proteomes" id="UP000463700">
    <property type="component" value="Unassembled WGS sequence"/>
</dbReference>
<dbReference type="OrthoDB" id="9021327at2"/>
<dbReference type="InterPro" id="IPR036278">
    <property type="entry name" value="Sialidase_sf"/>
</dbReference>
<evidence type="ECO:0000313" key="1">
    <source>
        <dbReference type="EMBL" id="KAE8757649.1"/>
    </source>
</evidence>
<comment type="caution">
    <text evidence="1">The sequence shown here is derived from an EMBL/GenBank/DDBJ whole genome shotgun (WGS) entry which is preliminary data.</text>
</comment>
<gene>
    <name evidence="1" type="ORF">FSO04_23065</name>
</gene>